<reference evidence="1" key="1">
    <citation type="submission" date="2021-02" db="EMBL/GenBank/DDBJ databases">
        <authorList>
            <consortium name="DOE Joint Genome Institute"/>
            <person name="Ahrendt S."/>
            <person name="Looney B.P."/>
            <person name="Miyauchi S."/>
            <person name="Morin E."/>
            <person name="Drula E."/>
            <person name="Courty P.E."/>
            <person name="Chicoki N."/>
            <person name="Fauchery L."/>
            <person name="Kohler A."/>
            <person name="Kuo A."/>
            <person name="Labutti K."/>
            <person name="Pangilinan J."/>
            <person name="Lipzen A."/>
            <person name="Riley R."/>
            <person name="Andreopoulos W."/>
            <person name="He G."/>
            <person name="Johnson J."/>
            <person name="Barry K.W."/>
            <person name="Grigoriev I.V."/>
            <person name="Nagy L."/>
            <person name="Hibbett D."/>
            <person name="Henrissat B."/>
            <person name="Matheny P.B."/>
            <person name="Labbe J."/>
            <person name="Martin F."/>
        </authorList>
    </citation>
    <scope>NUCLEOTIDE SEQUENCE</scope>
    <source>
        <strain evidence="1">FP105234-sp</strain>
    </source>
</reference>
<organism evidence="1 2">
    <name type="scientific">Auriscalpium vulgare</name>
    <dbReference type="NCBI Taxonomy" id="40419"/>
    <lineage>
        <taxon>Eukaryota</taxon>
        <taxon>Fungi</taxon>
        <taxon>Dikarya</taxon>
        <taxon>Basidiomycota</taxon>
        <taxon>Agaricomycotina</taxon>
        <taxon>Agaricomycetes</taxon>
        <taxon>Russulales</taxon>
        <taxon>Auriscalpiaceae</taxon>
        <taxon>Auriscalpium</taxon>
    </lineage>
</organism>
<dbReference type="EMBL" id="MU275842">
    <property type="protein sequence ID" value="KAI0052981.1"/>
    <property type="molecule type" value="Genomic_DNA"/>
</dbReference>
<evidence type="ECO:0000313" key="2">
    <source>
        <dbReference type="Proteomes" id="UP000814033"/>
    </source>
</evidence>
<proteinExistence type="predicted"/>
<comment type="caution">
    <text evidence="1">The sequence shown here is derived from an EMBL/GenBank/DDBJ whole genome shotgun (WGS) entry which is preliminary data.</text>
</comment>
<sequence length="346" mass="37847">MDIPSARELDLEALLRNRDAQLAQLTDEVSLLRRYLPTQPGPSTTEPVSLPPALVSVLLPHLNATADGAAAGSSSTVTTALTQRTKLLQEENDELYELLKSSETGKLKEEVRGLRRAVDRLEIALRESHQVIKSLSDELDKSYELALTPARQHNNAAAHQSTHPSRPLHQPPPHMAPHSTSNGSETGNGNGSAGSKPVPTGPRAHKKPRLSEPRTSPSAAKNALPRIETQASNRSTSRHMDSPEHSPLLSPVHRKVSGGKVVEMAVDGDRDGEPRARQRSPAPKERDRDRERGKDRDKRDKERERDRDRTSRRNGHGRRSGRSGGGGRDNAPFAGGDRTLAERMGL</sequence>
<protein>
    <submittedName>
        <fullName evidence="1">Uncharacterized protein</fullName>
    </submittedName>
</protein>
<evidence type="ECO:0000313" key="1">
    <source>
        <dbReference type="EMBL" id="KAI0052981.1"/>
    </source>
</evidence>
<dbReference type="Proteomes" id="UP000814033">
    <property type="component" value="Unassembled WGS sequence"/>
</dbReference>
<accession>A0ACB8SAK4</accession>
<gene>
    <name evidence="1" type="ORF">FA95DRAFT_1552859</name>
</gene>
<reference evidence="1" key="2">
    <citation type="journal article" date="2022" name="New Phytol.">
        <title>Evolutionary transition to the ectomycorrhizal habit in the genomes of a hyperdiverse lineage of mushroom-forming fungi.</title>
        <authorList>
            <person name="Looney B."/>
            <person name="Miyauchi S."/>
            <person name="Morin E."/>
            <person name="Drula E."/>
            <person name="Courty P.E."/>
            <person name="Kohler A."/>
            <person name="Kuo A."/>
            <person name="LaButti K."/>
            <person name="Pangilinan J."/>
            <person name="Lipzen A."/>
            <person name="Riley R."/>
            <person name="Andreopoulos W."/>
            <person name="He G."/>
            <person name="Johnson J."/>
            <person name="Nolan M."/>
            <person name="Tritt A."/>
            <person name="Barry K.W."/>
            <person name="Grigoriev I.V."/>
            <person name="Nagy L.G."/>
            <person name="Hibbett D."/>
            <person name="Henrissat B."/>
            <person name="Matheny P.B."/>
            <person name="Labbe J."/>
            <person name="Martin F.M."/>
        </authorList>
    </citation>
    <scope>NUCLEOTIDE SEQUENCE</scope>
    <source>
        <strain evidence="1">FP105234-sp</strain>
    </source>
</reference>
<keyword evidence="2" id="KW-1185">Reference proteome</keyword>
<name>A0ACB8SAK4_9AGAM</name>